<dbReference type="PANTHER" id="PTHR30069:SF46">
    <property type="entry name" value="OAR PROTEIN"/>
    <property type="match status" value="1"/>
</dbReference>
<feature type="domain" description="TonB-dependent transporter Oar-like beta-barrel" evidence="8">
    <location>
        <begin position="236"/>
        <end position="1059"/>
    </location>
</feature>
<dbReference type="STRING" id="1703345.A3860_28750"/>
<dbReference type="Gene3D" id="2.170.130.10">
    <property type="entry name" value="TonB-dependent receptor, plug domain"/>
    <property type="match status" value="1"/>
</dbReference>
<dbReference type="Proteomes" id="UP000192796">
    <property type="component" value="Unassembled WGS sequence"/>
</dbReference>
<dbReference type="SUPFAM" id="SSF56935">
    <property type="entry name" value="Porins"/>
    <property type="match status" value="1"/>
</dbReference>
<dbReference type="PANTHER" id="PTHR30069">
    <property type="entry name" value="TONB-DEPENDENT OUTER MEMBRANE RECEPTOR"/>
    <property type="match status" value="1"/>
</dbReference>
<dbReference type="InterPro" id="IPR008969">
    <property type="entry name" value="CarboxyPept-like_regulatory"/>
</dbReference>
<gene>
    <name evidence="9" type="ORF">A3860_28750</name>
</gene>
<dbReference type="Pfam" id="PF25183">
    <property type="entry name" value="OMP_b-brl_4"/>
    <property type="match status" value="1"/>
</dbReference>
<dbReference type="AlphaFoldDB" id="A0A1V9FVH1"/>
<dbReference type="GO" id="GO:0044718">
    <property type="term" value="P:siderophore transmembrane transport"/>
    <property type="evidence" value="ECO:0007669"/>
    <property type="project" value="TreeGrafter"/>
</dbReference>
<evidence type="ECO:0000259" key="8">
    <source>
        <dbReference type="Pfam" id="PF25183"/>
    </source>
</evidence>
<feature type="chain" id="PRO_5012280351" evidence="7">
    <location>
        <begin position="22"/>
        <end position="1132"/>
    </location>
</feature>
<evidence type="ECO:0000256" key="3">
    <source>
        <dbReference type="ARBA" id="ARBA00022452"/>
    </source>
</evidence>
<accession>A0A1V9FVH1</accession>
<dbReference type="GO" id="GO:0015344">
    <property type="term" value="F:siderophore uptake transmembrane transporter activity"/>
    <property type="evidence" value="ECO:0007669"/>
    <property type="project" value="TreeGrafter"/>
</dbReference>
<dbReference type="RefSeq" id="WP_081149306.1">
    <property type="nucleotide sequence ID" value="NZ_LVYD01000051.1"/>
</dbReference>
<dbReference type="Gene3D" id="2.40.170.20">
    <property type="entry name" value="TonB-dependent receptor, beta-barrel domain"/>
    <property type="match status" value="1"/>
</dbReference>
<keyword evidence="2" id="KW-0813">Transport</keyword>
<comment type="caution">
    <text evidence="9">The sequence shown here is derived from an EMBL/GenBank/DDBJ whole genome shotgun (WGS) entry which is preliminary data.</text>
</comment>
<dbReference type="OrthoDB" id="9768147at2"/>
<dbReference type="InterPro" id="IPR039426">
    <property type="entry name" value="TonB-dep_rcpt-like"/>
</dbReference>
<dbReference type="GO" id="GO:0009279">
    <property type="term" value="C:cell outer membrane"/>
    <property type="evidence" value="ECO:0007669"/>
    <property type="project" value="UniProtKB-SubCell"/>
</dbReference>
<evidence type="ECO:0000256" key="4">
    <source>
        <dbReference type="ARBA" id="ARBA00022692"/>
    </source>
</evidence>
<evidence type="ECO:0000256" key="2">
    <source>
        <dbReference type="ARBA" id="ARBA00022448"/>
    </source>
</evidence>
<organism evidence="9 10">
    <name type="scientific">Niastella vici</name>
    <dbReference type="NCBI Taxonomy" id="1703345"/>
    <lineage>
        <taxon>Bacteria</taxon>
        <taxon>Pseudomonadati</taxon>
        <taxon>Bacteroidota</taxon>
        <taxon>Chitinophagia</taxon>
        <taxon>Chitinophagales</taxon>
        <taxon>Chitinophagaceae</taxon>
        <taxon>Niastella</taxon>
    </lineage>
</organism>
<proteinExistence type="predicted"/>
<dbReference type="InterPro" id="IPR036942">
    <property type="entry name" value="Beta-barrel_TonB_sf"/>
</dbReference>
<keyword evidence="10" id="KW-1185">Reference proteome</keyword>
<reference evidence="9 10" key="1">
    <citation type="submission" date="2016-03" db="EMBL/GenBank/DDBJ databases">
        <title>Niastella vici sp. nov., isolated from farmland soil.</title>
        <authorList>
            <person name="Chen L."/>
            <person name="Wang D."/>
            <person name="Yang S."/>
            <person name="Wang G."/>
        </authorList>
    </citation>
    <scope>NUCLEOTIDE SEQUENCE [LARGE SCALE GENOMIC DNA]</scope>
    <source>
        <strain evidence="9 10">DJ57</strain>
    </source>
</reference>
<dbReference type="InterPro" id="IPR057601">
    <property type="entry name" value="Oar-like_b-barrel"/>
</dbReference>
<sequence length="1132" mass="124859">MRRFSLLLLLAVLCFGANVFSQETTSEIHGTVTDNNGAPLPGATVVALHTPSGTRYATTSRKDGRFNLPNLRVGGPYTITVTYVGFKKSEQENVNLLLGQEFKADFSLSDAQKEMKEIVVAAYKQNKVFNTSHIGSQEVINRTQIERLPTISRSLQDFTKLEPTSNGLNIGGRSNQYNNMTVDGANFNNSFGLSSVLGGQTNSQPISLDAIEQIQVNVSPYDVTQGGFTGAGINSVTRSGTNRFKGSAYLYTKNENTQGYKVQNATAPKTPLTYNLLGFSVGGPIIENKLFFFISAEKVRQEVPATSYTASDASNPPVTGSVSKANKDSLEALISLLNSSPKTGGYNPGAYQGYNFLTRSEKMTIKIDWNINRNHTLTLKYNYLKSYADQFASTSRPNNGSSLVTSGSGSANNTAMPFWAAGYGINNNFNIFIAELNSRFGNSMSNKFQVGYTALRDFRVSHSPNDTMPFVDILDGSGNIFTSFGYEMYTYNNKLNTDVYQVSDIFKIFKGAHEITTGFQGYYRKYQNAFAPGYAGVYQFNSLNDFRNSLLNGTANARNYYLQYSALPGGAFPWAYAGSTELGVFAQDKWRMTRNLTVTLGLRADMTFYKQQFTDNPYFDALTFKDGKSYNIGKGPGNALILSPRVGVNWDALGDKSLQIRGGGGIFSGPPPFVWISNQASNNGIQFGAVQTSNVAFGYKPSTGGANTSYSVALVDKNFKYPTVLKTNLGIDKKFANDWVVTLEGSFSKDINSVYYSNLNLKEDNGYAMEGADNRYRYFTGYLNSTSSTSNTYAQYTSNKYYYNKPSISSFTGNTLQDPALGTAILMKNSKKGYAYTITARVEKTFKNLYTSLAYTYMDARNVAEGGSTASSLWSARSVSSKSPNTDNLAYASYYQPHRVIAVASYRFEYAKYFATSIGAIFEAAPAGVSSYIYTNDLNGDGNTNDLVYIPRNQSEINLIDAGSYSTSTHTGSTTGTTADPRTASQIWNQLDAFIKQDNYLNSHRGQYAKANAWVFPWYKKLDLNITQDVYFYTKNKGDNDKHTLRLSLDIINVGNFVNKNWGLVKTPTLSSNSSGYQLLTFEGMAADNKTPLFSFPYADATNQAPRTNSFNNSTGIGSRWQMQFGIRYMFN</sequence>
<keyword evidence="5" id="KW-0472">Membrane</keyword>
<keyword evidence="7" id="KW-0732">Signal</keyword>
<dbReference type="EMBL" id="LVYD01000051">
    <property type="protein sequence ID" value="OQP62352.1"/>
    <property type="molecule type" value="Genomic_DNA"/>
</dbReference>
<name>A0A1V9FVH1_9BACT</name>
<evidence type="ECO:0000313" key="9">
    <source>
        <dbReference type="EMBL" id="OQP62352.1"/>
    </source>
</evidence>
<keyword evidence="4" id="KW-0812">Transmembrane</keyword>
<dbReference type="SUPFAM" id="SSF49464">
    <property type="entry name" value="Carboxypeptidase regulatory domain-like"/>
    <property type="match status" value="1"/>
</dbReference>
<keyword evidence="6" id="KW-0998">Cell outer membrane</keyword>
<dbReference type="Pfam" id="PF13620">
    <property type="entry name" value="CarboxypepD_reg"/>
    <property type="match status" value="1"/>
</dbReference>
<keyword evidence="9" id="KW-0675">Receptor</keyword>
<protein>
    <submittedName>
        <fullName evidence="9">TonB-dependent receptor</fullName>
    </submittedName>
</protein>
<dbReference type="InterPro" id="IPR037066">
    <property type="entry name" value="Plug_dom_sf"/>
</dbReference>
<evidence type="ECO:0000313" key="10">
    <source>
        <dbReference type="Proteomes" id="UP000192796"/>
    </source>
</evidence>
<evidence type="ECO:0000256" key="7">
    <source>
        <dbReference type="SAM" id="SignalP"/>
    </source>
</evidence>
<evidence type="ECO:0000256" key="1">
    <source>
        <dbReference type="ARBA" id="ARBA00004571"/>
    </source>
</evidence>
<evidence type="ECO:0000256" key="5">
    <source>
        <dbReference type="ARBA" id="ARBA00023136"/>
    </source>
</evidence>
<keyword evidence="3" id="KW-1134">Transmembrane beta strand</keyword>
<comment type="subcellular location">
    <subcellularLocation>
        <location evidence="1">Cell outer membrane</location>
        <topology evidence="1">Multi-pass membrane protein</topology>
    </subcellularLocation>
</comment>
<feature type="signal peptide" evidence="7">
    <location>
        <begin position="1"/>
        <end position="21"/>
    </location>
</feature>
<evidence type="ECO:0000256" key="6">
    <source>
        <dbReference type="ARBA" id="ARBA00023237"/>
    </source>
</evidence>
<dbReference type="Gene3D" id="2.60.40.1120">
    <property type="entry name" value="Carboxypeptidase-like, regulatory domain"/>
    <property type="match status" value="1"/>
</dbReference>